<feature type="compositionally biased region" description="Polar residues" evidence="1">
    <location>
        <begin position="274"/>
        <end position="284"/>
    </location>
</feature>
<name>A0A7J6XXG9_TRYCR</name>
<protein>
    <recommendedName>
        <fullName evidence="5">Mucin TcMUCII</fullName>
    </recommendedName>
</protein>
<dbReference type="VEuPathDB" id="TriTrypDB:ECC02_007893"/>
<organism evidence="3 4">
    <name type="scientific">Trypanosoma cruzi</name>
    <dbReference type="NCBI Taxonomy" id="5693"/>
    <lineage>
        <taxon>Eukaryota</taxon>
        <taxon>Discoba</taxon>
        <taxon>Euglenozoa</taxon>
        <taxon>Kinetoplastea</taxon>
        <taxon>Metakinetoplastina</taxon>
        <taxon>Trypanosomatida</taxon>
        <taxon>Trypanosomatidae</taxon>
        <taxon>Trypanosoma</taxon>
        <taxon>Schizotrypanum</taxon>
    </lineage>
</organism>
<evidence type="ECO:0000313" key="3">
    <source>
        <dbReference type="EMBL" id="KAF5219117.1"/>
    </source>
</evidence>
<evidence type="ECO:0000256" key="2">
    <source>
        <dbReference type="SAM" id="Phobius"/>
    </source>
</evidence>
<keyword evidence="2" id="KW-1133">Transmembrane helix</keyword>
<evidence type="ECO:0000256" key="1">
    <source>
        <dbReference type="SAM" id="MobiDB-lite"/>
    </source>
</evidence>
<keyword evidence="2" id="KW-0472">Membrane</keyword>
<dbReference type="AlphaFoldDB" id="A0A7J6XXG9"/>
<dbReference type="VEuPathDB" id="TriTrypDB:BCY84_00026"/>
<comment type="caution">
    <text evidence="3">The sequence shown here is derived from an EMBL/GenBank/DDBJ whole genome shotgun (WGS) entry which is preliminary data.</text>
</comment>
<gene>
    <name evidence="3" type="ORF">ECC02_007893</name>
</gene>
<proteinExistence type="predicted"/>
<keyword evidence="2" id="KW-0812">Transmembrane</keyword>
<sequence>MQLRRRLKKEGHWWSMHPRLQCSSAGADLSSQGICARFSLHCLFFSHRNQQVGIRECCGELLLPSPGRAQRRQLHDFGLKGMGLSPDPHRRRMPWTAEKECVPGVVHSSKEKMVLDGARRVDVECVNRASQTYSLEALWAAVATCEYNTFRGKNIFNCSPRRNPMYSGNGFNARSGRKGRTTRTPLASSFISVAARPQRSPRQYALRIFRGGTRCSVCRHCSPTPSVGAEVPVDACSCRFRKHPLIDAAGIAAHCWCFWYDRCTAPSSWWNGTGDENTAEQVQSDGAVRPVSVPPTPAASRETDGTGEESNDCQGNNCFLTSLPVKQPEELTTTSVTNNEKGTATTADSDSSTAVFYTTSHPLRLIVAYGCCGCCGGYQACMKWCALNMNDGQRKMNCFVMNIGCTSRGPTILLVCGDLLFYHCYFAFVLLCALHLLLCVCVPSVRGADTTDRSRRMCMRWSLVCRSCLLLPLPSVCWCCGRAVCVCVRAAVDWSVCRAWCAAYGACLAAALSSCGVPSVCVCRTSRLPCCSPCPSLCRSAPHH</sequence>
<feature type="region of interest" description="Disordered" evidence="1">
    <location>
        <begin position="274"/>
        <end position="316"/>
    </location>
</feature>
<accession>A0A7J6XXG9</accession>
<dbReference type="Proteomes" id="UP000583944">
    <property type="component" value="Unassembled WGS sequence"/>
</dbReference>
<evidence type="ECO:0000313" key="4">
    <source>
        <dbReference type="Proteomes" id="UP000583944"/>
    </source>
</evidence>
<evidence type="ECO:0008006" key="5">
    <source>
        <dbReference type="Google" id="ProtNLM"/>
    </source>
</evidence>
<feature type="transmembrane region" description="Helical" evidence="2">
    <location>
        <begin position="420"/>
        <end position="442"/>
    </location>
</feature>
<reference evidence="3 4" key="1">
    <citation type="journal article" date="2019" name="Genome Biol. Evol.">
        <title>Nanopore Sequencing Significantly Improves Genome Assembly of the Protozoan Parasite Trypanosoma cruzi.</title>
        <authorList>
            <person name="Diaz-Viraque F."/>
            <person name="Pita S."/>
            <person name="Greif G."/>
            <person name="de Souza R.C.M."/>
            <person name="Iraola G."/>
            <person name="Robello C."/>
        </authorList>
    </citation>
    <scope>NUCLEOTIDE SEQUENCE [LARGE SCALE GENOMIC DNA]</scope>
    <source>
        <strain evidence="3 4">Berenice</strain>
    </source>
</reference>
<dbReference type="EMBL" id="JABDHM010000077">
    <property type="protein sequence ID" value="KAF5219117.1"/>
    <property type="molecule type" value="Genomic_DNA"/>
</dbReference>